<accession>A0A1H5HEE9</accession>
<evidence type="ECO:0000259" key="4">
    <source>
        <dbReference type="Pfam" id="PF17168"/>
    </source>
</evidence>
<evidence type="ECO:0000259" key="2">
    <source>
        <dbReference type="Pfam" id="PF16334"/>
    </source>
</evidence>
<dbReference type="InterPro" id="IPR033433">
    <property type="entry name" value="GtaA_N"/>
</dbReference>
<dbReference type="EMBL" id="FNTD01000004">
    <property type="protein sequence ID" value="SEE26021.1"/>
    <property type="molecule type" value="Genomic_DNA"/>
</dbReference>
<dbReference type="InterPro" id="IPR032514">
    <property type="entry name" value="GtaA_central"/>
</dbReference>
<evidence type="ECO:0008006" key="7">
    <source>
        <dbReference type="Google" id="ProtNLM"/>
    </source>
</evidence>
<dbReference type="Pfam" id="PF16335">
    <property type="entry name" value="GtaA_6_Hairpin"/>
    <property type="match status" value="1"/>
</dbReference>
<evidence type="ECO:0000313" key="6">
    <source>
        <dbReference type="Proteomes" id="UP000182375"/>
    </source>
</evidence>
<dbReference type="PANTHER" id="PTHR31987">
    <property type="entry name" value="GLUTAMINASE A-RELATED"/>
    <property type="match status" value="1"/>
</dbReference>
<protein>
    <recommendedName>
        <fullName evidence="7">DUF5127 domain-containing protein</fullName>
    </recommendedName>
</protein>
<feature type="domain" description="Glutaminase A central" evidence="3">
    <location>
        <begin position="404"/>
        <end position="748"/>
    </location>
</feature>
<sequence>MTPRHDNAGLPANESSTPESGTGSCASAGGLSRRGLMRWTGAAGLGAAGAGLLPGFTQDAQAASATAQETAARASSGGRSPGPAAPSFDPIRPPAVPLAVRSPYLSTWLNADLPAGHWPAFWTGRTTAMTGVIRVDGTNYLFLGAPNVPGHPLSRGAVQRSLTLTATRSRFVFEAGGTELILTFLSPVEPGDLRRQSMPLSYIAADVRSLDGKAHDVALYFDISGEWASGNSGTRIRWSQEQLSGSGGTTATALSFTPDSPGVLKENGDMASWGTVVWSATNRSGLSWQIGSDTTVRATALDGKALADSADTRQPRAINDSWPVFAFRFDLGSVHGSTGALLSVGHVRDPAVGYLGEQLAPLWRSYWQSWQAMAAFFHSDAAAAQKRTAALDHKVRKEATAAGGAKYAALCALSLRQAYAGTELASRKGKPWAFLKEISSDGNVSTIDVTYPAMPVFLYLDPQYLGLLLEPLFDYAENGGWPKKFAEHDLGSSYPDATGHNDGNEEDMPVEESANMLLMTAAYLARSSSATARSFASAHYAILKQWADYLVDNTLDPGYQNQTDDFTGFIAHSANLALKGILAIGAMGKIATAAGNSSDADHYTRIARDYIGQWVDKAQDTDGDHLKLAYDQPGTWSLKYNGYPDALLGLNLVPREVAQREGDWYLSQANQFGIPLDVRHSYTKGDWEMWTAAWLHDHPVSDLLVSTLYQFANASPSRVPFTDWYDTTANTQSGFQARPVVGGVFALLSLRS</sequence>
<gene>
    <name evidence="5" type="ORF">SAMN04490357_7452</name>
</gene>
<feature type="region of interest" description="Disordered" evidence="1">
    <location>
        <begin position="1"/>
        <end position="30"/>
    </location>
</feature>
<feature type="domain" description="DUF4964" evidence="2">
    <location>
        <begin position="91"/>
        <end position="148"/>
    </location>
</feature>
<feature type="compositionally biased region" description="Low complexity" evidence="1">
    <location>
        <begin position="61"/>
        <end position="76"/>
    </location>
</feature>
<feature type="compositionally biased region" description="Polar residues" evidence="1">
    <location>
        <begin position="13"/>
        <end position="25"/>
    </location>
</feature>
<dbReference type="PANTHER" id="PTHR31987:SF1">
    <property type="entry name" value="GLUTAMINASE A"/>
    <property type="match status" value="1"/>
</dbReference>
<evidence type="ECO:0000256" key="1">
    <source>
        <dbReference type="SAM" id="MobiDB-lite"/>
    </source>
</evidence>
<dbReference type="InterPro" id="IPR006311">
    <property type="entry name" value="TAT_signal"/>
</dbReference>
<dbReference type="Pfam" id="PF16334">
    <property type="entry name" value="DUF4964"/>
    <property type="match status" value="1"/>
</dbReference>
<dbReference type="AlphaFoldDB" id="A0A1H5HEE9"/>
<dbReference type="GeneID" id="95516437"/>
<evidence type="ECO:0000259" key="3">
    <source>
        <dbReference type="Pfam" id="PF16335"/>
    </source>
</evidence>
<dbReference type="Proteomes" id="UP000182375">
    <property type="component" value="Unassembled WGS sequence"/>
</dbReference>
<dbReference type="Pfam" id="PF17168">
    <property type="entry name" value="DUF5127"/>
    <property type="match status" value="1"/>
</dbReference>
<dbReference type="InterPro" id="IPR032515">
    <property type="entry name" value="DUF4964"/>
</dbReference>
<reference evidence="5 6" key="1">
    <citation type="submission" date="2016-10" db="EMBL/GenBank/DDBJ databases">
        <authorList>
            <person name="de Groot N.N."/>
        </authorList>
    </citation>
    <scope>NUCLEOTIDE SEQUENCE [LARGE SCALE GENOMIC DNA]</scope>
    <source>
        <strain evidence="5 6">DSM 40306</strain>
    </source>
</reference>
<dbReference type="InterPro" id="IPR052743">
    <property type="entry name" value="Glutaminase_GtaA"/>
</dbReference>
<name>A0A1H5HEE9_9ACTN</name>
<feature type="region of interest" description="Disordered" evidence="1">
    <location>
        <begin position="61"/>
        <end position="93"/>
    </location>
</feature>
<organism evidence="5 6">
    <name type="scientific">Streptomyces misionensis</name>
    <dbReference type="NCBI Taxonomy" id="67331"/>
    <lineage>
        <taxon>Bacteria</taxon>
        <taxon>Bacillati</taxon>
        <taxon>Actinomycetota</taxon>
        <taxon>Actinomycetes</taxon>
        <taxon>Kitasatosporales</taxon>
        <taxon>Streptomycetaceae</taxon>
        <taxon>Streptomyces</taxon>
    </lineage>
</organism>
<dbReference type="PROSITE" id="PS51318">
    <property type="entry name" value="TAT"/>
    <property type="match status" value="1"/>
</dbReference>
<feature type="domain" description="Glutaminase A N-terminal" evidence="4">
    <location>
        <begin position="167"/>
        <end position="397"/>
    </location>
</feature>
<evidence type="ECO:0000313" key="5">
    <source>
        <dbReference type="EMBL" id="SEE26021.1"/>
    </source>
</evidence>
<dbReference type="RefSeq" id="WP_074995790.1">
    <property type="nucleotide sequence ID" value="NZ_FNTD01000004.1"/>
</dbReference>
<proteinExistence type="predicted"/>
<dbReference type="STRING" id="67331.SAMN04490357_7452"/>